<evidence type="ECO:0000313" key="2">
    <source>
        <dbReference type="Proteomes" id="UP001054837"/>
    </source>
</evidence>
<organism evidence="1 2">
    <name type="scientific">Caerostris darwini</name>
    <dbReference type="NCBI Taxonomy" id="1538125"/>
    <lineage>
        <taxon>Eukaryota</taxon>
        <taxon>Metazoa</taxon>
        <taxon>Ecdysozoa</taxon>
        <taxon>Arthropoda</taxon>
        <taxon>Chelicerata</taxon>
        <taxon>Arachnida</taxon>
        <taxon>Araneae</taxon>
        <taxon>Araneomorphae</taxon>
        <taxon>Entelegynae</taxon>
        <taxon>Araneoidea</taxon>
        <taxon>Araneidae</taxon>
        <taxon>Caerostris</taxon>
    </lineage>
</organism>
<reference evidence="1 2" key="1">
    <citation type="submission" date="2021-06" db="EMBL/GenBank/DDBJ databases">
        <title>Caerostris darwini draft genome.</title>
        <authorList>
            <person name="Kono N."/>
            <person name="Arakawa K."/>
        </authorList>
    </citation>
    <scope>NUCLEOTIDE SEQUENCE [LARGE SCALE GENOMIC DNA]</scope>
</reference>
<dbReference type="AlphaFoldDB" id="A0AAV4U6H0"/>
<name>A0AAV4U6H0_9ARAC</name>
<keyword evidence="2" id="KW-1185">Reference proteome</keyword>
<comment type="caution">
    <text evidence="1">The sequence shown here is derived from an EMBL/GenBank/DDBJ whole genome shotgun (WGS) entry which is preliminary data.</text>
</comment>
<dbReference type="Proteomes" id="UP001054837">
    <property type="component" value="Unassembled WGS sequence"/>
</dbReference>
<sequence>MAKVAAFRMPKPQMVASSESLVQRDNGVFSFFVGSPKKMPTSMLCFAITKPKVKKNKVAYKEVSNR</sequence>
<protein>
    <submittedName>
        <fullName evidence="1">Uncharacterized protein</fullName>
    </submittedName>
</protein>
<accession>A0AAV4U6H0</accession>
<gene>
    <name evidence="1" type="ORF">CDAR_39781</name>
</gene>
<dbReference type="EMBL" id="BPLQ01010754">
    <property type="protein sequence ID" value="GIY53373.1"/>
    <property type="molecule type" value="Genomic_DNA"/>
</dbReference>
<proteinExistence type="predicted"/>
<evidence type="ECO:0000313" key="1">
    <source>
        <dbReference type="EMBL" id="GIY53373.1"/>
    </source>
</evidence>